<dbReference type="Pfam" id="PF03176">
    <property type="entry name" value="MMPL"/>
    <property type="match status" value="2"/>
</dbReference>
<dbReference type="PANTHER" id="PTHR33406:SF11">
    <property type="entry name" value="MEMBRANE PROTEIN SCO6666-RELATED"/>
    <property type="match status" value="1"/>
</dbReference>
<feature type="transmembrane region" description="Helical" evidence="7">
    <location>
        <begin position="683"/>
        <end position="710"/>
    </location>
</feature>
<sequence length="745" mass="78416">MLAPLARTATRRPRTVLALWFLLLVVGLGFGTRVFGDLTSTVEDVPGSESLVADELLARLDPDGDEFTAVVTGGPVRDGAVRAAVSGALADVRESPGIARAADPYTTEGLVAADGSALLIPVTLKGGLDDDAEEDAVGDAADRLREIAAAPLSSGDRVDVAVSGDPLLGEQMGGRAEEDVARAELITLPAVLVVLLLIFGGLRAAGLPLLVAVSGVAGAFLTLFGFGQFTEISVYAVQVVTMLGLGLAVDYALLMVMRFREERVQESDVVRAVRATVAHAGRTVLFSGLTVAVCLSGLVWFPSPFLRSMGLAAGAVVVVDMLAALTLLPALLTLFGGKMTPRERRVRKLPKLSTQPKLGTLPKLRTLHKLRTRTAAAQREPGAFFARLALFSVRRPLAVATTVVAALAVLALPVFGMRIEIGDARQLPHDTEARQLYDAVREHFPPGTDTNTVDVLIRPGAEPDCERKIRALPGVTRAESERLSDGTTLLSLTPSGSADGPAATRLVERVRDLRGAEPVEVTGTAASLVDFRGMLAERAPWAVLTVLAGLFVLLFAFTGSLLSPLRTLLTTLLSLGAALGVVVWVFQDGHGASLLGGEGLGALSLTAPPLIIAIAFGLAMDYELFILARMRESWTSGPAAGDHRAAIVAGLRSSGRVVSCAALLLAIVFGGFMTGGFSPILQIGLGLTLAVLIDATVVRMFLVPAAMALLGRRAWWAPPRLRRLHQRYGLSETPEPTPEPTPQAH</sequence>
<feature type="transmembrane region" description="Helical" evidence="7">
    <location>
        <begin position="185"/>
        <end position="202"/>
    </location>
</feature>
<gene>
    <name evidence="9" type="ORF">GCM10012286_56200</name>
</gene>
<dbReference type="RefSeq" id="WP_189176085.1">
    <property type="nucleotide sequence ID" value="NZ_BMNG01000013.1"/>
</dbReference>
<dbReference type="SUPFAM" id="SSF82866">
    <property type="entry name" value="Multidrug efflux transporter AcrB transmembrane domain"/>
    <property type="match status" value="2"/>
</dbReference>
<evidence type="ECO:0000256" key="1">
    <source>
        <dbReference type="ARBA" id="ARBA00004651"/>
    </source>
</evidence>
<keyword evidence="3" id="KW-1003">Cell membrane</keyword>
<proteinExistence type="inferred from homology"/>
<dbReference type="Proteomes" id="UP000656881">
    <property type="component" value="Unassembled WGS sequence"/>
</dbReference>
<dbReference type="InterPro" id="IPR050545">
    <property type="entry name" value="Mycobact_MmpL"/>
</dbReference>
<comment type="similarity">
    <text evidence="2">Belongs to the resistance-nodulation-cell division (RND) (TC 2.A.6) family. MmpL subfamily.</text>
</comment>
<dbReference type="EMBL" id="BMNG01000013">
    <property type="protein sequence ID" value="GGO52062.1"/>
    <property type="molecule type" value="Genomic_DNA"/>
</dbReference>
<feature type="transmembrane region" description="Helical" evidence="7">
    <location>
        <begin position="235"/>
        <end position="254"/>
    </location>
</feature>
<feature type="domain" description="SSD" evidence="8">
    <location>
        <begin position="202"/>
        <end position="334"/>
    </location>
</feature>
<keyword evidence="5 7" id="KW-1133">Transmembrane helix</keyword>
<comment type="subcellular location">
    <subcellularLocation>
        <location evidence="1">Cell membrane</location>
        <topology evidence="1">Multi-pass membrane protein</topology>
    </subcellularLocation>
</comment>
<evidence type="ECO:0000256" key="5">
    <source>
        <dbReference type="ARBA" id="ARBA00022989"/>
    </source>
</evidence>
<feature type="transmembrane region" description="Helical" evidence="7">
    <location>
        <begin position="541"/>
        <end position="562"/>
    </location>
</feature>
<feature type="transmembrane region" description="Helical" evidence="7">
    <location>
        <begin position="569"/>
        <end position="587"/>
    </location>
</feature>
<feature type="transmembrane region" description="Helical" evidence="7">
    <location>
        <begin position="397"/>
        <end position="419"/>
    </location>
</feature>
<feature type="transmembrane region" description="Helical" evidence="7">
    <location>
        <begin position="209"/>
        <end position="229"/>
    </location>
</feature>
<dbReference type="PANTHER" id="PTHR33406">
    <property type="entry name" value="MEMBRANE PROTEIN MJ1562-RELATED"/>
    <property type="match status" value="1"/>
</dbReference>
<dbReference type="InterPro" id="IPR004869">
    <property type="entry name" value="MMPL_dom"/>
</dbReference>
<accession>A0ABQ2MH56</accession>
<evidence type="ECO:0000256" key="6">
    <source>
        <dbReference type="ARBA" id="ARBA00023136"/>
    </source>
</evidence>
<evidence type="ECO:0000313" key="9">
    <source>
        <dbReference type="EMBL" id="GGO52062.1"/>
    </source>
</evidence>
<evidence type="ECO:0000259" key="8">
    <source>
        <dbReference type="PROSITE" id="PS50156"/>
    </source>
</evidence>
<keyword evidence="6 7" id="KW-0472">Membrane</keyword>
<evidence type="ECO:0000256" key="4">
    <source>
        <dbReference type="ARBA" id="ARBA00022692"/>
    </source>
</evidence>
<dbReference type="InterPro" id="IPR000731">
    <property type="entry name" value="SSD"/>
</dbReference>
<feature type="transmembrane region" description="Helical" evidence="7">
    <location>
        <begin position="284"/>
        <end position="303"/>
    </location>
</feature>
<evidence type="ECO:0000256" key="2">
    <source>
        <dbReference type="ARBA" id="ARBA00010157"/>
    </source>
</evidence>
<reference evidence="10" key="1">
    <citation type="journal article" date="2019" name="Int. J. Syst. Evol. Microbiol.">
        <title>The Global Catalogue of Microorganisms (GCM) 10K type strain sequencing project: providing services to taxonomists for standard genome sequencing and annotation.</title>
        <authorList>
            <consortium name="The Broad Institute Genomics Platform"/>
            <consortium name="The Broad Institute Genome Sequencing Center for Infectious Disease"/>
            <person name="Wu L."/>
            <person name="Ma J."/>
        </authorList>
    </citation>
    <scope>NUCLEOTIDE SEQUENCE [LARGE SCALE GENOMIC DNA]</scope>
    <source>
        <strain evidence="10">CGMCC 4.7349</strain>
    </source>
</reference>
<dbReference type="PROSITE" id="PS50156">
    <property type="entry name" value="SSD"/>
    <property type="match status" value="1"/>
</dbReference>
<name>A0ABQ2MH56_9ACTN</name>
<evidence type="ECO:0000256" key="3">
    <source>
        <dbReference type="ARBA" id="ARBA00022475"/>
    </source>
</evidence>
<evidence type="ECO:0000256" key="7">
    <source>
        <dbReference type="SAM" id="Phobius"/>
    </source>
</evidence>
<organism evidence="9 10">
    <name type="scientific">Streptomyces lasiicapitis</name>
    <dbReference type="NCBI Taxonomy" id="1923961"/>
    <lineage>
        <taxon>Bacteria</taxon>
        <taxon>Bacillati</taxon>
        <taxon>Actinomycetota</taxon>
        <taxon>Actinomycetes</taxon>
        <taxon>Kitasatosporales</taxon>
        <taxon>Streptomycetaceae</taxon>
        <taxon>Streptomyces</taxon>
    </lineage>
</organism>
<feature type="transmembrane region" description="Helical" evidence="7">
    <location>
        <begin position="309"/>
        <end position="335"/>
    </location>
</feature>
<feature type="transmembrane region" description="Helical" evidence="7">
    <location>
        <begin position="607"/>
        <end position="628"/>
    </location>
</feature>
<comment type="caution">
    <text evidence="9">The sequence shown here is derived from an EMBL/GenBank/DDBJ whole genome shotgun (WGS) entry which is preliminary data.</text>
</comment>
<protein>
    <submittedName>
        <fullName evidence="9">Membrane protein</fullName>
    </submittedName>
</protein>
<feature type="transmembrane region" description="Helical" evidence="7">
    <location>
        <begin position="657"/>
        <end position="677"/>
    </location>
</feature>
<keyword evidence="4 7" id="KW-0812">Transmembrane</keyword>
<dbReference type="Gene3D" id="1.20.1640.10">
    <property type="entry name" value="Multidrug efflux transporter AcrB transmembrane domain"/>
    <property type="match status" value="2"/>
</dbReference>
<evidence type="ECO:0000313" key="10">
    <source>
        <dbReference type="Proteomes" id="UP000656881"/>
    </source>
</evidence>
<keyword evidence="10" id="KW-1185">Reference proteome</keyword>